<evidence type="ECO:0000259" key="2">
    <source>
        <dbReference type="PROSITE" id="PS50943"/>
    </source>
</evidence>
<dbReference type="EMBL" id="CP013118">
    <property type="protein sequence ID" value="ALO13928.1"/>
    <property type="molecule type" value="Genomic_DNA"/>
</dbReference>
<dbReference type="OrthoDB" id="7865033at2"/>
<protein>
    <submittedName>
        <fullName evidence="3">HTH-type transcriptional regulator SinR</fullName>
    </submittedName>
</protein>
<dbReference type="InterPro" id="IPR010982">
    <property type="entry name" value="Lambda_DNA-bd_dom_sf"/>
</dbReference>
<dbReference type="InterPro" id="IPR001387">
    <property type="entry name" value="Cro/C1-type_HTH"/>
</dbReference>
<accession>A0A0S2HV42</accession>
<reference evidence="3 4" key="1">
    <citation type="submission" date="2015-11" db="EMBL/GenBank/DDBJ databases">
        <title>Description and complete genome sequence of a novel strain predominating in hypersaline microbial mats and representing a new family of the Bacteriodetes phylum.</title>
        <authorList>
            <person name="Spring S."/>
            <person name="Bunk B."/>
            <person name="Sproer C."/>
            <person name="Klenk H.-P."/>
        </authorList>
    </citation>
    <scope>NUCLEOTIDE SEQUENCE [LARGE SCALE GENOMIC DNA]</scope>
    <source>
        <strain evidence="3 4">L21-Spi-D4</strain>
    </source>
</reference>
<gene>
    <name evidence="3" type="primary">sinR_3</name>
    <name evidence="3" type="ORF">L21SP5_00248</name>
</gene>
<dbReference type="SMART" id="SM00530">
    <property type="entry name" value="HTH_XRE"/>
    <property type="match status" value="1"/>
</dbReference>
<name>A0A0S2HV42_9BACT</name>
<dbReference type="Proteomes" id="UP000064893">
    <property type="component" value="Chromosome"/>
</dbReference>
<keyword evidence="1" id="KW-0238">DNA-binding</keyword>
<dbReference type="SUPFAM" id="SSF47413">
    <property type="entry name" value="lambda repressor-like DNA-binding domains"/>
    <property type="match status" value="1"/>
</dbReference>
<proteinExistence type="predicted"/>
<sequence length="119" mass="13621">MLDIGNKIIQLRKQHNLSQSDLAKKIGASRTIVGNYERNTNTPSIEILVKIAKVFNVSVDYLVGEGKLSTYDKEVLKRIEDIEQLDPETRNKLELLHLPGHIVKPKELDLHYECTKKEV</sequence>
<feature type="domain" description="HTH cro/C1-type" evidence="2">
    <location>
        <begin position="8"/>
        <end position="62"/>
    </location>
</feature>
<dbReference type="Gene3D" id="1.10.260.40">
    <property type="entry name" value="lambda repressor-like DNA-binding domains"/>
    <property type="match status" value="1"/>
</dbReference>
<dbReference type="CDD" id="cd00093">
    <property type="entry name" value="HTH_XRE"/>
    <property type="match status" value="1"/>
</dbReference>
<dbReference type="Pfam" id="PF01381">
    <property type="entry name" value="HTH_3"/>
    <property type="match status" value="1"/>
</dbReference>
<keyword evidence="4" id="KW-1185">Reference proteome</keyword>
<evidence type="ECO:0000313" key="4">
    <source>
        <dbReference type="Proteomes" id="UP000064893"/>
    </source>
</evidence>
<dbReference type="InterPro" id="IPR049639">
    <property type="entry name" value="RstR"/>
</dbReference>
<evidence type="ECO:0000256" key="1">
    <source>
        <dbReference type="ARBA" id="ARBA00023125"/>
    </source>
</evidence>
<dbReference type="PROSITE" id="PS50943">
    <property type="entry name" value="HTH_CROC1"/>
    <property type="match status" value="1"/>
</dbReference>
<dbReference type="AlphaFoldDB" id="A0A0S2HV42"/>
<dbReference type="PANTHER" id="PTHR46558">
    <property type="entry name" value="TRACRIPTIONAL REGULATORY PROTEIN-RELATED-RELATED"/>
    <property type="match status" value="1"/>
</dbReference>
<dbReference type="KEGG" id="blq:L21SP5_00248"/>
<organism evidence="3 4">
    <name type="scientific">Salinivirga cyanobacteriivorans</name>
    <dbReference type="NCBI Taxonomy" id="1307839"/>
    <lineage>
        <taxon>Bacteria</taxon>
        <taxon>Pseudomonadati</taxon>
        <taxon>Bacteroidota</taxon>
        <taxon>Bacteroidia</taxon>
        <taxon>Bacteroidales</taxon>
        <taxon>Salinivirgaceae</taxon>
        <taxon>Salinivirga</taxon>
    </lineage>
</organism>
<evidence type="ECO:0000313" key="3">
    <source>
        <dbReference type="EMBL" id="ALO13928.1"/>
    </source>
</evidence>
<dbReference type="RefSeq" id="WP_057951528.1">
    <property type="nucleotide sequence ID" value="NZ_CP013118.1"/>
</dbReference>
<dbReference type="GO" id="GO:0003677">
    <property type="term" value="F:DNA binding"/>
    <property type="evidence" value="ECO:0007669"/>
    <property type="project" value="UniProtKB-KW"/>
</dbReference>
<dbReference type="STRING" id="1307839.L21SP5_00248"/>
<dbReference type="PANTHER" id="PTHR46558:SF11">
    <property type="entry name" value="HTH-TYPE TRANSCRIPTIONAL REGULATOR XRE"/>
    <property type="match status" value="1"/>
</dbReference>
<dbReference type="NCBIfam" id="NF041951">
    <property type="entry name" value="phage_RstR"/>
    <property type="match status" value="1"/>
</dbReference>